<reference evidence="6" key="2">
    <citation type="journal article" date="2021" name="PeerJ">
        <title>Extensive microbial diversity within the chicken gut microbiome revealed by metagenomics and culture.</title>
        <authorList>
            <person name="Gilroy R."/>
            <person name="Ravi A."/>
            <person name="Getino M."/>
            <person name="Pursley I."/>
            <person name="Horton D.L."/>
            <person name="Alikhan N.F."/>
            <person name="Baker D."/>
            <person name="Gharbi K."/>
            <person name="Hall N."/>
            <person name="Watson M."/>
            <person name="Adriaenssens E.M."/>
            <person name="Foster-Nyarko E."/>
            <person name="Jarju S."/>
            <person name="Secka A."/>
            <person name="Antonio M."/>
            <person name="Oren A."/>
            <person name="Chaudhuri R.R."/>
            <person name="La Ragione R."/>
            <person name="Hildebrand F."/>
            <person name="Pallen M.J."/>
        </authorList>
    </citation>
    <scope>NUCLEOTIDE SEQUENCE</scope>
    <source>
        <strain evidence="6">ChiHcec3-11533</strain>
    </source>
</reference>
<dbReference type="GO" id="GO:0032131">
    <property type="term" value="F:alkylated DNA binding"/>
    <property type="evidence" value="ECO:0007669"/>
    <property type="project" value="TreeGrafter"/>
</dbReference>
<comment type="caution">
    <text evidence="6">The sequence shown here is derived from an EMBL/GenBank/DDBJ whole genome shotgun (WGS) entry which is preliminary data.</text>
</comment>
<evidence type="ECO:0000256" key="1">
    <source>
        <dbReference type="ARBA" id="ARBA00000086"/>
    </source>
</evidence>
<dbReference type="GO" id="GO:0006307">
    <property type="term" value="P:DNA alkylation repair"/>
    <property type="evidence" value="ECO:0007669"/>
    <property type="project" value="TreeGrafter"/>
</dbReference>
<comment type="catalytic activity">
    <reaction evidence="1">
        <text>Hydrolysis of alkylated DNA, releasing 3-methyladenine, 3-methylguanine, 7-methylguanine and 7-methyladenine.</text>
        <dbReference type="EC" id="3.2.2.21"/>
    </reaction>
</comment>
<evidence type="ECO:0000313" key="6">
    <source>
        <dbReference type="EMBL" id="HIU34568.1"/>
    </source>
</evidence>
<dbReference type="EMBL" id="DVMU01000186">
    <property type="protein sequence ID" value="HIU34568.1"/>
    <property type="molecule type" value="Genomic_DNA"/>
</dbReference>
<gene>
    <name evidence="6" type="ORF">IAB02_08395</name>
</gene>
<dbReference type="AlphaFoldDB" id="A0A9D1IC79"/>
<evidence type="ECO:0000256" key="3">
    <source>
        <dbReference type="ARBA" id="ARBA00022763"/>
    </source>
</evidence>
<accession>A0A9D1IC79</accession>
<dbReference type="EC" id="3.2.2.21" evidence="2"/>
<dbReference type="InterPro" id="IPR003265">
    <property type="entry name" value="HhH-GPD_domain"/>
</dbReference>
<dbReference type="InterPro" id="IPR011257">
    <property type="entry name" value="DNA_glycosylase"/>
</dbReference>
<dbReference type="GO" id="GO:0032993">
    <property type="term" value="C:protein-DNA complex"/>
    <property type="evidence" value="ECO:0007669"/>
    <property type="project" value="TreeGrafter"/>
</dbReference>
<proteinExistence type="predicted"/>
<protein>
    <recommendedName>
        <fullName evidence="2">DNA-3-methyladenine glycosylase II</fullName>
        <ecNumber evidence="2">3.2.2.21</ecNumber>
    </recommendedName>
</protein>
<dbReference type="GO" id="GO:0006285">
    <property type="term" value="P:base-excision repair, AP site formation"/>
    <property type="evidence" value="ECO:0007669"/>
    <property type="project" value="TreeGrafter"/>
</dbReference>
<organism evidence="6 7">
    <name type="scientific">Candidatus Pullichristensenella excrementigallinarum</name>
    <dbReference type="NCBI Taxonomy" id="2840907"/>
    <lineage>
        <taxon>Bacteria</taxon>
        <taxon>Bacillati</taxon>
        <taxon>Bacillota</taxon>
        <taxon>Clostridia</taxon>
        <taxon>Candidatus Pullichristensenella</taxon>
    </lineage>
</organism>
<keyword evidence="3" id="KW-0227">DNA damage</keyword>
<sequence length="202" mass="22577">MWFEYGRKETDFLARRDPALGELVALRGPIYRPRIGDPFACLLHSIVGQQISGRAHQTVWARLSERNLISPEAILACPEEALSGLGLGPKKARWARACAERARELDELASLSDAECVRRLTDFPGVGRWTAEMFLLFCLNRMDVLSKGDFGIRKGLALLHGKIAPDQFDFWRELYSPYGSVASLYLWELAAGTVPGGKHAQF</sequence>
<feature type="domain" description="HhH-GPD" evidence="5">
    <location>
        <begin position="47"/>
        <end position="194"/>
    </location>
</feature>
<evidence type="ECO:0000256" key="4">
    <source>
        <dbReference type="ARBA" id="ARBA00023204"/>
    </source>
</evidence>
<dbReference type="GO" id="GO:0005737">
    <property type="term" value="C:cytoplasm"/>
    <property type="evidence" value="ECO:0007669"/>
    <property type="project" value="TreeGrafter"/>
</dbReference>
<dbReference type="GO" id="GO:0008725">
    <property type="term" value="F:DNA-3-methyladenine glycosylase activity"/>
    <property type="evidence" value="ECO:0007669"/>
    <property type="project" value="TreeGrafter"/>
</dbReference>
<dbReference type="PANTHER" id="PTHR43003:SF5">
    <property type="entry name" value="DNA-3-METHYLADENINE GLYCOSYLASE"/>
    <property type="match status" value="1"/>
</dbReference>
<name>A0A9D1IC79_9FIRM</name>
<dbReference type="InterPro" id="IPR051912">
    <property type="entry name" value="Alkylbase_DNA_Glycosylase/TA"/>
</dbReference>
<reference evidence="6" key="1">
    <citation type="submission" date="2020-10" db="EMBL/GenBank/DDBJ databases">
        <authorList>
            <person name="Gilroy R."/>
        </authorList>
    </citation>
    <scope>NUCLEOTIDE SEQUENCE</scope>
    <source>
        <strain evidence="6">ChiHcec3-11533</strain>
    </source>
</reference>
<evidence type="ECO:0000259" key="5">
    <source>
        <dbReference type="SMART" id="SM00478"/>
    </source>
</evidence>
<dbReference type="Gene3D" id="1.10.1670.40">
    <property type="match status" value="1"/>
</dbReference>
<keyword evidence="4" id="KW-0234">DNA repair</keyword>
<dbReference type="SUPFAM" id="SSF48150">
    <property type="entry name" value="DNA-glycosylase"/>
    <property type="match status" value="1"/>
</dbReference>
<dbReference type="Gene3D" id="1.10.340.30">
    <property type="entry name" value="Hypothetical protein, domain 2"/>
    <property type="match status" value="1"/>
</dbReference>
<dbReference type="PANTHER" id="PTHR43003">
    <property type="entry name" value="DNA-3-METHYLADENINE GLYCOSYLASE"/>
    <property type="match status" value="1"/>
</dbReference>
<dbReference type="GO" id="GO:0043916">
    <property type="term" value="F:DNA-7-methylguanine glycosylase activity"/>
    <property type="evidence" value="ECO:0007669"/>
    <property type="project" value="TreeGrafter"/>
</dbReference>
<evidence type="ECO:0000313" key="7">
    <source>
        <dbReference type="Proteomes" id="UP000824072"/>
    </source>
</evidence>
<dbReference type="Pfam" id="PF00730">
    <property type="entry name" value="HhH-GPD"/>
    <property type="match status" value="1"/>
</dbReference>
<dbReference type="CDD" id="cd00056">
    <property type="entry name" value="ENDO3c"/>
    <property type="match status" value="1"/>
</dbReference>
<evidence type="ECO:0000256" key="2">
    <source>
        <dbReference type="ARBA" id="ARBA00012000"/>
    </source>
</evidence>
<dbReference type="SMART" id="SM00478">
    <property type="entry name" value="ENDO3c"/>
    <property type="match status" value="1"/>
</dbReference>
<dbReference type="Proteomes" id="UP000824072">
    <property type="component" value="Unassembled WGS sequence"/>
</dbReference>